<evidence type="ECO:0008006" key="3">
    <source>
        <dbReference type="Google" id="ProtNLM"/>
    </source>
</evidence>
<gene>
    <name evidence="1" type="ORF">B1806_06110</name>
</gene>
<dbReference type="STRING" id="993689.GCA_002077135_01271"/>
<sequence>MEWLTMASVNLVYRDNGFGLSRDFRLLAGALRHNGCEVYATRIDARGERRRRRRGIAACLQAPRSLFGGLQRHLAAPRFDLNIMFEHLWPEQRPLAQRNAVLPNPEWFDRHDQRRLHSIDAVWAKSRDALDIFQALGCSAQLVGFHSEDRLDRDIPRQRQFLHLAGGSRTKGTRRLLALWRRHPEWPLLTVLQHPSEAIETPAAANIDHRIGYLDPRRPEALHELVRLQNSHQFHVCTSETDAWGHYLVEALGVGAVTLTVDAPPMNERITPECGLLVPYARHEPMALATRYYFDEQALEDTVNHALSLDTRALRQISDNARDCFERNRDAFNHRVGLALHRSLR</sequence>
<organism evidence="1 2">
    <name type="scientific">Metallibacterium scheffleri</name>
    <dbReference type="NCBI Taxonomy" id="993689"/>
    <lineage>
        <taxon>Bacteria</taxon>
        <taxon>Pseudomonadati</taxon>
        <taxon>Pseudomonadota</taxon>
        <taxon>Gammaproteobacteria</taxon>
        <taxon>Lysobacterales</taxon>
        <taxon>Rhodanobacteraceae</taxon>
        <taxon>Metallibacterium</taxon>
    </lineage>
</organism>
<proteinExistence type="predicted"/>
<reference evidence="1 2" key="1">
    <citation type="submission" date="2017-02" db="EMBL/GenBank/DDBJ databases">
        <title>Whole genome sequencing of Metallibacterium scheffleri DSM 24874 (T).</title>
        <authorList>
            <person name="Kumar S."/>
            <person name="Patil P."/>
            <person name="Patil P.B."/>
        </authorList>
    </citation>
    <scope>NUCLEOTIDE SEQUENCE [LARGE SCALE GENOMIC DNA]</scope>
    <source>
        <strain evidence="1 2">DSM 24874</strain>
    </source>
</reference>
<evidence type="ECO:0000313" key="2">
    <source>
        <dbReference type="Proteomes" id="UP000307749"/>
    </source>
</evidence>
<dbReference type="SUPFAM" id="SSF53756">
    <property type="entry name" value="UDP-Glycosyltransferase/glycogen phosphorylase"/>
    <property type="match status" value="1"/>
</dbReference>
<protein>
    <recommendedName>
        <fullName evidence="3">Glycosyl transferase family 1 domain-containing protein</fullName>
    </recommendedName>
</protein>
<dbReference type="EMBL" id="MWQO01000019">
    <property type="protein sequence ID" value="THD10928.1"/>
    <property type="molecule type" value="Genomic_DNA"/>
</dbReference>
<dbReference type="Proteomes" id="UP000307749">
    <property type="component" value="Unassembled WGS sequence"/>
</dbReference>
<evidence type="ECO:0000313" key="1">
    <source>
        <dbReference type="EMBL" id="THD10928.1"/>
    </source>
</evidence>
<name>A0A4S3KR47_9GAMM</name>
<keyword evidence="2" id="KW-1185">Reference proteome</keyword>
<accession>A0A4S3KR47</accession>
<dbReference type="AlphaFoldDB" id="A0A4S3KR47"/>
<comment type="caution">
    <text evidence="1">The sequence shown here is derived from an EMBL/GenBank/DDBJ whole genome shotgun (WGS) entry which is preliminary data.</text>
</comment>
<dbReference type="Gene3D" id="3.40.50.2000">
    <property type="entry name" value="Glycogen Phosphorylase B"/>
    <property type="match status" value="1"/>
</dbReference>